<dbReference type="Pfam" id="PF07798">
    <property type="entry name" value="CCDC90-like"/>
    <property type="match status" value="1"/>
</dbReference>
<dbReference type="EMBL" id="KN823832">
    <property type="protein sequence ID" value="KIO15762.1"/>
    <property type="molecule type" value="Genomic_DNA"/>
</dbReference>
<reference evidence="9 10" key="1">
    <citation type="submission" date="2014-04" db="EMBL/GenBank/DDBJ databases">
        <authorList>
            <consortium name="DOE Joint Genome Institute"/>
            <person name="Kuo A."/>
            <person name="Girlanda M."/>
            <person name="Perotto S."/>
            <person name="Kohler A."/>
            <person name="Nagy L.G."/>
            <person name="Floudas D."/>
            <person name="Copeland A."/>
            <person name="Barry K.W."/>
            <person name="Cichocki N."/>
            <person name="Veneault-Fourrey C."/>
            <person name="LaButti K."/>
            <person name="Lindquist E.A."/>
            <person name="Lipzen A."/>
            <person name="Lundell T."/>
            <person name="Morin E."/>
            <person name="Murat C."/>
            <person name="Sun H."/>
            <person name="Tunlid A."/>
            <person name="Henrissat B."/>
            <person name="Grigoriev I.V."/>
            <person name="Hibbett D.S."/>
            <person name="Martin F."/>
            <person name="Nordberg H.P."/>
            <person name="Cantor M.N."/>
            <person name="Hua S.X."/>
        </authorList>
    </citation>
    <scope>NUCLEOTIDE SEQUENCE [LARGE SCALE GENOMIC DNA]</scope>
    <source>
        <strain evidence="9 10">MUT 4182</strain>
    </source>
</reference>
<feature type="compositionally biased region" description="Low complexity" evidence="8">
    <location>
        <begin position="42"/>
        <end position="62"/>
    </location>
</feature>
<dbReference type="InterPro" id="IPR024461">
    <property type="entry name" value="CCDC90-like"/>
</dbReference>
<keyword evidence="3" id="KW-0812">Transmembrane</keyword>
<keyword evidence="5" id="KW-0175">Coiled coil</keyword>
<feature type="region of interest" description="Disordered" evidence="8">
    <location>
        <begin position="34"/>
        <end position="109"/>
    </location>
</feature>
<comment type="subcellular location">
    <subcellularLocation>
        <location evidence="2">Membrane</location>
    </subcellularLocation>
    <subcellularLocation>
        <location evidence="1">Mitochondrion</location>
    </subcellularLocation>
</comment>
<evidence type="ECO:0000256" key="4">
    <source>
        <dbReference type="ARBA" id="ARBA00022989"/>
    </source>
</evidence>
<feature type="compositionally biased region" description="Pro residues" evidence="8">
    <location>
        <begin position="63"/>
        <end position="80"/>
    </location>
</feature>
<dbReference type="HOGENOM" id="CLU_063518_1_0_1"/>
<dbReference type="GO" id="GO:0005739">
    <property type="term" value="C:mitochondrion"/>
    <property type="evidence" value="ECO:0007669"/>
    <property type="project" value="UniProtKB-SubCell"/>
</dbReference>
<keyword evidence="6" id="KW-0496">Mitochondrion</keyword>
<keyword evidence="7" id="KW-0472">Membrane</keyword>
<dbReference type="AlphaFoldDB" id="A0A0C3L230"/>
<feature type="compositionally biased region" description="Pro residues" evidence="8">
    <location>
        <begin position="290"/>
        <end position="302"/>
    </location>
</feature>
<evidence type="ECO:0000256" key="7">
    <source>
        <dbReference type="ARBA" id="ARBA00023136"/>
    </source>
</evidence>
<gene>
    <name evidence="9" type="ORF">M407DRAFT_204191</name>
</gene>
<evidence type="ECO:0000256" key="6">
    <source>
        <dbReference type="ARBA" id="ARBA00023128"/>
    </source>
</evidence>
<evidence type="ECO:0008006" key="11">
    <source>
        <dbReference type="Google" id="ProtNLM"/>
    </source>
</evidence>
<evidence type="ECO:0000256" key="8">
    <source>
        <dbReference type="SAM" id="MobiDB-lite"/>
    </source>
</evidence>
<dbReference type="Proteomes" id="UP000054248">
    <property type="component" value="Unassembled WGS sequence"/>
</dbReference>
<keyword evidence="4" id="KW-1133">Transmembrane helix</keyword>
<dbReference type="GO" id="GO:0016020">
    <property type="term" value="C:membrane"/>
    <property type="evidence" value="ECO:0007669"/>
    <property type="project" value="UniProtKB-SubCell"/>
</dbReference>
<name>A0A0C3L230_9AGAM</name>
<feature type="region of interest" description="Disordered" evidence="8">
    <location>
        <begin position="288"/>
        <end position="325"/>
    </location>
</feature>
<evidence type="ECO:0000313" key="9">
    <source>
        <dbReference type="EMBL" id="KIO15762.1"/>
    </source>
</evidence>
<feature type="compositionally biased region" description="Polar residues" evidence="8">
    <location>
        <begin position="95"/>
        <end position="108"/>
    </location>
</feature>
<evidence type="ECO:0000256" key="5">
    <source>
        <dbReference type="ARBA" id="ARBA00023054"/>
    </source>
</evidence>
<dbReference type="STRING" id="1051891.A0A0C3L230"/>
<evidence type="ECO:0000313" key="10">
    <source>
        <dbReference type="Proteomes" id="UP000054248"/>
    </source>
</evidence>
<protein>
    <recommendedName>
        <fullName evidence="11">DUF1640 domain-containing protein</fullName>
    </recommendedName>
</protein>
<accession>A0A0C3L230</accession>
<dbReference type="OrthoDB" id="1552at2759"/>
<sequence length="325" mass="35544">MLNLRSIRPVTASLRNYNLVLSITGRRAVSGVYDAVPPPGGPTLSSDDPASTSPSSGSSTSSIPPPETFPGPDVPPPPIDPGTTTPSAPDEVSGVPTTTGNGQQNGENMTHVIPFNTYEFYKALEQSFEPPVARTLMRATRELLVGRIRRTTTRTLHVKDFDNGAYLFRAALSELRTELTLRTRKETATLRTTLNALKKEVDLLDGKMKEEIANLKHEIQIDINNRKTESKAETKARDIDIETFHHRTIVQIGDLRTEIEQAKWDNTRRGVIIILALVGVVIVSFELAPKKPPPPPPPPPAPIMVERPLPSVREMEGEGTSSPAS</sequence>
<dbReference type="PANTHER" id="PTHR14360:SF12">
    <property type="entry name" value="MOZ PROTEIN REPRESENTS A CHROMATIN-ASSOCIATED ACETYLTRANSFERASE"/>
    <property type="match status" value="1"/>
</dbReference>
<proteinExistence type="predicted"/>
<evidence type="ECO:0000256" key="3">
    <source>
        <dbReference type="ARBA" id="ARBA00022692"/>
    </source>
</evidence>
<reference evidence="10" key="2">
    <citation type="submission" date="2015-01" db="EMBL/GenBank/DDBJ databases">
        <title>Evolutionary Origins and Diversification of the Mycorrhizal Mutualists.</title>
        <authorList>
            <consortium name="DOE Joint Genome Institute"/>
            <consortium name="Mycorrhizal Genomics Consortium"/>
            <person name="Kohler A."/>
            <person name="Kuo A."/>
            <person name="Nagy L.G."/>
            <person name="Floudas D."/>
            <person name="Copeland A."/>
            <person name="Barry K.W."/>
            <person name="Cichocki N."/>
            <person name="Veneault-Fourrey C."/>
            <person name="LaButti K."/>
            <person name="Lindquist E.A."/>
            <person name="Lipzen A."/>
            <person name="Lundell T."/>
            <person name="Morin E."/>
            <person name="Murat C."/>
            <person name="Riley R."/>
            <person name="Ohm R."/>
            <person name="Sun H."/>
            <person name="Tunlid A."/>
            <person name="Henrissat B."/>
            <person name="Grigoriev I.V."/>
            <person name="Hibbett D.S."/>
            <person name="Martin F."/>
        </authorList>
    </citation>
    <scope>NUCLEOTIDE SEQUENCE [LARGE SCALE GENOMIC DNA]</scope>
    <source>
        <strain evidence="10">MUT 4182</strain>
    </source>
</reference>
<dbReference type="PANTHER" id="PTHR14360">
    <property type="entry name" value="PROTEIN FMP32, MITOCHONDRIAL"/>
    <property type="match status" value="1"/>
</dbReference>
<keyword evidence="10" id="KW-1185">Reference proteome</keyword>
<evidence type="ECO:0000256" key="1">
    <source>
        <dbReference type="ARBA" id="ARBA00004173"/>
    </source>
</evidence>
<organism evidence="9 10">
    <name type="scientific">Tulasnella calospora MUT 4182</name>
    <dbReference type="NCBI Taxonomy" id="1051891"/>
    <lineage>
        <taxon>Eukaryota</taxon>
        <taxon>Fungi</taxon>
        <taxon>Dikarya</taxon>
        <taxon>Basidiomycota</taxon>
        <taxon>Agaricomycotina</taxon>
        <taxon>Agaricomycetes</taxon>
        <taxon>Cantharellales</taxon>
        <taxon>Tulasnellaceae</taxon>
        <taxon>Tulasnella</taxon>
    </lineage>
</organism>
<evidence type="ECO:0000256" key="2">
    <source>
        <dbReference type="ARBA" id="ARBA00004370"/>
    </source>
</evidence>